<comment type="caution">
    <text evidence="1">The sequence shown here is derived from an EMBL/GenBank/DDBJ whole genome shotgun (WGS) entry which is preliminary data.</text>
</comment>
<organism evidence="1 2">
    <name type="scientific">Allochromatium humboldtianum</name>
    <dbReference type="NCBI Taxonomy" id="504901"/>
    <lineage>
        <taxon>Bacteria</taxon>
        <taxon>Pseudomonadati</taxon>
        <taxon>Pseudomonadota</taxon>
        <taxon>Gammaproteobacteria</taxon>
        <taxon>Chromatiales</taxon>
        <taxon>Chromatiaceae</taxon>
        <taxon>Allochromatium</taxon>
    </lineage>
</organism>
<reference evidence="1 2" key="1">
    <citation type="submission" date="2020-06" db="EMBL/GenBank/DDBJ databases">
        <title>Whole-genome sequence of Allochromatium humboldtianum DSM 21881, type strain.</title>
        <authorList>
            <person name="Kyndt J.A."/>
            <person name="Meyer T.E."/>
        </authorList>
    </citation>
    <scope>NUCLEOTIDE SEQUENCE [LARGE SCALE GENOMIC DNA]</scope>
    <source>
        <strain evidence="1 2">DSM 21881</strain>
    </source>
</reference>
<gene>
    <name evidence="1" type="ORF">HW932_03055</name>
</gene>
<dbReference type="EMBL" id="JABZEO010000002">
    <property type="protein sequence ID" value="NVZ08237.1"/>
    <property type="molecule type" value="Genomic_DNA"/>
</dbReference>
<dbReference type="RefSeq" id="WP_176975029.1">
    <property type="nucleotide sequence ID" value="NZ_JABZEO010000002.1"/>
</dbReference>
<keyword evidence="2" id="KW-1185">Reference proteome</keyword>
<name>A0A850RAG8_9GAMM</name>
<proteinExistence type="predicted"/>
<dbReference type="AlphaFoldDB" id="A0A850RAG8"/>
<protein>
    <recommendedName>
        <fullName evidence="3">Transposase</fullName>
    </recommendedName>
</protein>
<dbReference type="Proteomes" id="UP000592294">
    <property type="component" value="Unassembled WGS sequence"/>
</dbReference>
<evidence type="ECO:0008006" key="3">
    <source>
        <dbReference type="Google" id="ProtNLM"/>
    </source>
</evidence>
<evidence type="ECO:0000313" key="2">
    <source>
        <dbReference type="Proteomes" id="UP000592294"/>
    </source>
</evidence>
<accession>A0A850RAG8</accession>
<evidence type="ECO:0000313" key="1">
    <source>
        <dbReference type="EMBL" id="NVZ08237.1"/>
    </source>
</evidence>
<sequence>MASLHMQATTDQVEQTLRNWLKGAEIGALNGVIPPKVTEQAMELSRLKSQVEILKNPPPGRAQCH</sequence>